<feature type="region of interest" description="Disordered" evidence="5">
    <location>
        <begin position="1"/>
        <end position="34"/>
    </location>
</feature>
<evidence type="ECO:0000256" key="1">
    <source>
        <dbReference type="ARBA" id="ARBA00004401"/>
    </source>
</evidence>
<comment type="catalytic activity">
    <reaction evidence="4">
        <text>Cleavage of hydrophobic, N-terminal signal or leader sequences from secreted and periplasmic proteins.</text>
        <dbReference type="EC" id="3.4.21.89"/>
    </reaction>
</comment>
<dbReference type="GO" id="GO:0004252">
    <property type="term" value="F:serine-type endopeptidase activity"/>
    <property type="evidence" value="ECO:0007669"/>
    <property type="project" value="InterPro"/>
</dbReference>
<dbReference type="GO" id="GO:0006465">
    <property type="term" value="P:signal peptide processing"/>
    <property type="evidence" value="ECO:0007669"/>
    <property type="project" value="InterPro"/>
</dbReference>
<dbReference type="InterPro" id="IPR036286">
    <property type="entry name" value="LexA/Signal_pep-like_sf"/>
</dbReference>
<feature type="active site" evidence="3">
    <location>
        <position position="71"/>
    </location>
</feature>
<evidence type="ECO:0000256" key="2">
    <source>
        <dbReference type="ARBA" id="ARBA00009370"/>
    </source>
</evidence>
<protein>
    <recommendedName>
        <fullName evidence="4">Signal peptidase I</fullName>
        <ecNumber evidence="4">3.4.21.89</ecNumber>
    </recommendedName>
</protein>
<keyword evidence="4 7" id="KW-0378">Hydrolase</keyword>
<evidence type="ECO:0000256" key="4">
    <source>
        <dbReference type="RuleBase" id="RU362042"/>
    </source>
</evidence>
<keyword evidence="4" id="KW-1133">Transmembrane helix</keyword>
<name>A0A7G9WEQ8_9FIRM</name>
<keyword evidence="8" id="KW-1185">Reference proteome</keyword>
<reference evidence="7 8" key="1">
    <citation type="submission" date="2020-08" db="EMBL/GenBank/DDBJ databases">
        <authorList>
            <person name="Ren C."/>
            <person name="Gu Y."/>
            <person name="Xu Y."/>
        </authorList>
    </citation>
    <scope>NUCLEOTIDE SEQUENCE [LARGE SCALE GENOMIC DNA]</scope>
    <source>
        <strain evidence="7 8">LBM18003</strain>
    </source>
</reference>
<keyword evidence="4" id="KW-0645">Protease</keyword>
<evidence type="ECO:0000313" key="8">
    <source>
        <dbReference type="Proteomes" id="UP000516046"/>
    </source>
</evidence>
<keyword evidence="4" id="KW-0812">Transmembrane</keyword>
<keyword evidence="4" id="KW-0472">Membrane</keyword>
<evidence type="ECO:0000259" key="6">
    <source>
        <dbReference type="Pfam" id="PF10502"/>
    </source>
</evidence>
<dbReference type="PANTHER" id="PTHR43390:SF1">
    <property type="entry name" value="CHLOROPLAST PROCESSING PEPTIDASE"/>
    <property type="match status" value="1"/>
</dbReference>
<dbReference type="CDD" id="cd06530">
    <property type="entry name" value="S26_SPase_I"/>
    <property type="match status" value="1"/>
</dbReference>
<dbReference type="Proteomes" id="UP000516046">
    <property type="component" value="Chromosome"/>
</dbReference>
<dbReference type="Gene3D" id="2.10.109.10">
    <property type="entry name" value="Umud Fragment, subunit A"/>
    <property type="match status" value="1"/>
</dbReference>
<comment type="similarity">
    <text evidence="2 4">Belongs to the peptidase S26 family.</text>
</comment>
<feature type="active site" evidence="3">
    <location>
        <position position="114"/>
    </location>
</feature>
<dbReference type="AlphaFoldDB" id="A0A7G9WEQ8"/>
<evidence type="ECO:0000313" key="7">
    <source>
        <dbReference type="EMBL" id="QNO17170.1"/>
    </source>
</evidence>
<organism evidence="7 8">
    <name type="scientific">Caproicibacterium amylolyticum</name>
    <dbReference type="NCBI Taxonomy" id="2766537"/>
    <lineage>
        <taxon>Bacteria</taxon>
        <taxon>Bacillati</taxon>
        <taxon>Bacillota</taxon>
        <taxon>Clostridia</taxon>
        <taxon>Eubacteriales</taxon>
        <taxon>Oscillospiraceae</taxon>
        <taxon>Caproicibacterium</taxon>
    </lineage>
</organism>
<dbReference type="InterPro" id="IPR000223">
    <property type="entry name" value="Pept_S26A_signal_pept_1"/>
</dbReference>
<dbReference type="EMBL" id="CP060696">
    <property type="protein sequence ID" value="QNO17170.1"/>
    <property type="molecule type" value="Genomic_DNA"/>
</dbReference>
<dbReference type="EC" id="3.4.21.89" evidence="4"/>
<feature type="transmembrane region" description="Helical" evidence="4">
    <location>
        <begin position="41"/>
        <end position="62"/>
    </location>
</feature>
<proteinExistence type="inferred from homology"/>
<evidence type="ECO:0000256" key="5">
    <source>
        <dbReference type="SAM" id="MobiDB-lite"/>
    </source>
</evidence>
<dbReference type="KEGG" id="caml:H6X83_09415"/>
<dbReference type="PANTHER" id="PTHR43390">
    <property type="entry name" value="SIGNAL PEPTIDASE I"/>
    <property type="match status" value="1"/>
</dbReference>
<dbReference type="GO" id="GO:0005886">
    <property type="term" value="C:plasma membrane"/>
    <property type="evidence" value="ECO:0007669"/>
    <property type="project" value="UniProtKB-SubCell"/>
</dbReference>
<dbReference type="NCBIfam" id="TIGR02227">
    <property type="entry name" value="sigpep_I_bact"/>
    <property type="match status" value="1"/>
</dbReference>
<dbReference type="SUPFAM" id="SSF51306">
    <property type="entry name" value="LexA/Signal peptidase"/>
    <property type="match status" value="1"/>
</dbReference>
<accession>A0A7G9WEQ8</accession>
<dbReference type="GO" id="GO:0009003">
    <property type="term" value="F:signal peptidase activity"/>
    <property type="evidence" value="ECO:0007669"/>
    <property type="project" value="UniProtKB-EC"/>
</dbReference>
<gene>
    <name evidence="7" type="primary">lepB</name>
    <name evidence="7" type="ORF">H6X83_09415</name>
</gene>
<dbReference type="InterPro" id="IPR019533">
    <property type="entry name" value="Peptidase_S26"/>
</dbReference>
<feature type="domain" description="Peptidase S26" evidence="6">
    <location>
        <begin position="42"/>
        <end position="195"/>
    </location>
</feature>
<evidence type="ECO:0000256" key="3">
    <source>
        <dbReference type="PIRSR" id="PIRSR600223-1"/>
    </source>
</evidence>
<dbReference type="RefSeq" id="WP_212506238.1">
    <property type="nucleotide sequence ID" value="NZ_CP060696.1"/>
</dbReference>
<dbReference type="Pfam" id="PF10502">
    <property type="entry name" value="Peptidase_S26"/>
    <property type="match status" value="1"/>
</dbReference>
<comment type="subcellular location">
    <subcellularLocation>
        <location evidence="1">Cell membrane</location>
        <topology evidence="1">Single-pass type II membrane protein</topology>
    </subcellularLocation>
    <subcellularLocation>
        <location evidence="4">Membrane</location>
        <topology evidence="4">Single-pass type II membrane protein</topology>
    </subcellularLocation>
</comment>
<sequence length="203" mass="22319">MEPEIKETSAAPNADAALETTVPEAQQPAAEKQEKKKDGPLSWILTMVITFAAALLFCAFVAQPRYVIGFSMQNTFQNNDFVFIWKLGYQPQFGDVVIANNIAIAADKREDLIKRVIGVSGDHIVVSNGTVTRNGKKLTEAYIKEQQWDGTNVDLTVPQGQVFLMGDNRNNSTDSRVVGPISCSSIAGKVVLRVYPFDKFGTF</sequence>
<dbReference type="PRINTS" id="PR00727">
    <property type="entry name" value="LEADERPTASE"/>
</dbReference>